<proteinExistence type="inferred from homology"/>
<keyword evidence="3 6" id="KW-0812">Transmembrane</keyword>
<feature type="transmembrane region" description="Helical" evidence="6">
    <location>
        <begin position="448"/>
        <end position="470"/>
    </location>
</feature>
<dbReference type="NCBIfam" id="TIGR00800">
    <property type="entry name" value="ncs1"/>
    <property type="match status" value="1"/>
</dbReference>
<feature type="transmembrane region" description="Helical" evidence="6">
    <location>
        <begin position="490"/>
        <end position="508"/>
    </location>
</feature>
<protein>
    <recommendedName>
        <fullName evidence="9">Allantoin permease</fullName>
    </recommendedName>
</protein>
<feature type="transmembrane region" description="Helical" evidence="6">
    <location>
        <begin position="338"/>
        <end position="359"/>
    </location>
</feature>
<organism evidence="7 8">
    <name type="scientific">Cudoniella acicularis</name>
    <dbReference type="NCBI Taxonomy" id="354080"/>
    <lineage>
        <taxon>Eukaryota</taxon>
        <taxon>Fungi</taxon>
        <taxon>Dikarya</taxon>
        <taxon>Ascomycota</taxon>
        <taxon>Pezizomycotina</taxon>
        <taxon>Leotiomycetes</taxon>
        <taxon>Helotiales</taxon>
        <taxon>Tricladiaceae</taxon>
        <taxon>Cudoniella</taxon>
    </lineage>
</organism>
<name>A0A8H4RJJ0_9HELO</name>
<comment type="caution">
    <text evidence="7">The sequence shown here is derived from an EMBL/GenBank/DDBJ whole genome shotgun (WGS) entry which is preliminary data.</text>
</comment>
<evidence type="ECO:0000256" key="5">
    <source>
        <dbReference type="ARBA" id="ARBA00023136"/>
    </source>
</evidence>
<evidence type="ECO:0000313" key="8">
    <source>
        <dbReference type="Proteomes" id="UP000566819"/>
    </source>
</evidence>
<feature type="transmembrane region" description="Helical" evidence="6">
    <location>
        <begin position="209"/>
        <end position="233"/>
    </location>
</feature>
<dbReference type="Proteomes" id="UP000566819">
    <property type="component" value="Unassembled WGS sequence"/>
</dbReference>
<dbReference type="Pfam" id="PF02133">
    <property type="entry name" value="Transp_cyt_pur"/>
    <property type="match status" value="1"/>
</dbReference>
<dbReference type="EMBL" id="JAAMPI010000595">
    <property type="protein sequence ID" value="KAF4630055.1"/>
    <property type="molecule type" value="Genomic_DNA"/>
</dbReference>
<dbReference type="InterPro" id="IPR012681">
    <property type="entry name" value="NCS1"/>
</dbReference>
<reference evidence="7 8" key="1">
    <citation type="submission" date="2020-03" db="EMBL/GenBank/DDBJ databases">
        <title>Draft Genome Sequence of Cudoniella acicularis.</title>
        <authorList>
            <person name="Buettner E."/>
            <person name="Kellner H."/>
        </authorList>
    </citation>
    <scope>NUCLEOTIDE SEQUENCE [LARGE SCALE GENOMIC DNA]</scope>
    <source>
        <strain evidence="7 8">DSM 108380</strain>
    </source>
</reference>
<dbReference type="AlphaFoldDB" id="A0A8H4RJJ0"/>
<dbReference type="GO" id="GO:0005886">
    <property type="term" value="C:plasma membrane"/>
    <property type="evidence" value="ECO:0007669"/>
    <property type="project" value="TreeGrafter"/>
</dbReference>
<keyword evidence="5 6" id="KW-0472">Membrane</keyword>
<evidence type="ECO:0000313" key="7">
    <source>
        <dbReference type="EMBL" id="KAF4630055.1"/>
    </source>
</evidence>
<feature type="transmembrane region" description="Helical" evidence="6">
    <location>
        <begin position="379"/>
        <end position="396"/>
    </location>
</feature>
<keyword evidence="4 6" id="KW-1133">Transmembrane helix</keyword>
<comment type="subcellular location">
    <subcellularLocation>
        <location evidence="1">Membrane</location>
        <topology evidence="1">Multi-pass membrane protein</topology>
    </subcellularLocation>
</comment>
<accession>A0A8H4RJJ0</accession>
<evidence type="ECO:0000256" key="6">
    <source>
        <dbReference type="SAM" id="Phobius"/>
    </source>
</evidence>
<evidence type="ECO:0000256" key="2">
    <source>
        <dbReference type="ARBA" id="ARBA00008974"/>
    </source>
</evidence>
<dbReference type="CDD" id="cd11482">
    <property type="entry name" value="SLC-NCS1sbd_NRT1-like"/>
    <property type="match status" value="1"/>
</dbReference>
<feature type="transmembrane region" description="Helical" evidence="6">
    <location>
        <begin position="130"/>
        <end position="148"/>
    </location>
</feature>
<gene>
    <name evidence="7" type="ORF">G7Y89_g8088</name>
</gene>
<sequence length="559" mass="61412">MLDLQGRASALAQYAKARTKKEGWVTEKHTSPFSEADIWTNKDSDVTPLEQRTWTTWTLLGFWVSDSLSAQGWEGAASIIAVGLTWREAVYCLILGYAIDAIPMILNGVIGAELHVSFPVVARASFGFNFSKFAVVIRMITALFWHAIQTYTGSTAMTQVIRAIWPSFLDIPNHIPESVGITTQQMISHFLFWSLQFPMLLIPPYKLKWFFVFKSVVVIACALGMVIALAVQAGGAGDIWEQKATVSGSTKTWLILSSMSSITGGWSTMGTNIPDFTRYLKETKPVYYQGLFIPLIGSALGILGIVGTSCSKVLYGSYIWDPLEIAAQWDSPAGRAGAFFVGFSWIIAQIGTNISANVISCSNDMTNLWPKYINIRRGTILTTVIAGWVMVPWKIIHSASSLLTFMGALAIFLAPIAAIMAADYWVVRRGVVDVPALYQSHGRYRYEAGFNWRAAAAMMVSLAPNLPGMAHAVNPNIKIGDLSHVYDINYLYGFFVAFFVYSALNWLCPDPATMVEKMIPGEVEYYVGEEASSGASGDIEKNFGVDVEEKMRSLTGGGL</sequence>
<dbReference type="FunFam" id="1.10.4160.10:FF:000001">
    <property type="entry name" value="Uracil permease, putative"/>
    <property type="match status" value="1"/>
</dbReference>
<dbReference type="PANTHER" id="PTHR30618">
    <property type="entry name" value="NCS1 FAMILY PURINE/PYRIMIDINE TRANSPORTER"/>
    <property type="match status" value="1"/>
</dbReference>
<keyword evidence="8" id="KW-1185">Reference proteome</keyword>
<feature type="transmembrane region" description="Helical" evidence="6">
    <location>
        <begin position="253"/>
        <end position="274"/>
    </location>
</feature>
<dbReference type="GO" id="GO:0015205">
    <property type="term" value="F:nucleobase transmembrane transporter activity"/>
    <property type="evidence" value="ECO:0007669"/>
    <property type="project" value="TreeGrafter"/>
</dbReference>
<feature type="transmembrane region" description="Helical" evidence="6">
    <location>
        <begin position="286"/>
        <end position="306"/>
    </location>
</feature>
<dbReference type="PANTHER" id="PTHR30618:SF0">
    <property type="entry name" value="PURINE-URACIL PERMEASE NCS1"/>
    <property type="match status" value="1"/>
</dbReference>
<feature type="transmembrane region" description="Helical" evidence="6">
    <location>
        <begin position="89"/>
        <end position="110"/>
    </location>
</feature>
<evidence type="ECO:0000256" key="3">
    <source>
        <dbReference type="ARBA" id="ARBA00022692"/>
    </source>
</evidence>
<evidence type="ECO:0000256" key="1">
    <source>
        <dbReference type="ARBA" id="ARBA00004141"/>
    </source>
</evidence>
<feature type="transmembrane region" description="Helical" evidence="6">
    <location>
        <begin position="402"/>
        <end position="427"/>
    </location>
</feature>
<dbReference type="InterPro" id="IPR045225">
    <property type="entry name" value="Uracil/uridine/allantoin_perm"/>
</dbReference>
<dbReference type="InterPro" id="IPR001248">
    <property type="entry name" value="Pur-cyt_permease"/>
</dbReference>
<evidence type="ECO:0008006" key="9">
    <source>
        <dbReference type="Google" id="ProtNLM"/>
    </source>
</evidence>
<comment type="similarity">
    <text evidence="2">Belongs to the purine-cytosine permease (2.A.39) family.</text>
</comment>
<dbReference type="OrthoDB" id="2018619at2759"/>
<evidence type="ECO:0000256" key="4">
    <source>
        <dbReference type="ARBA" id="ARBA00022989"/>
    </source>
</evidence>
<dbReference type="Gene3D" id="1.10.4160.10">
    <property type="entry name" value="Hydantoin permease"/>
    <property type="match status" value="1"/>
</dbReference>